<dbReference type="Proteomes" id="UP001157502">
    <property type="component" value="Chromosome 1"/>
</dbReference>
<sequence length="912" mass="104789">MLVTRMVEELASLSGSYTNINVMESSNSSKQNHNPSPNDDPADEGNYFCPGFKDVDAFVKYGLGTVVTATKSSAGLPQVGDDYDFYRSFPGFQEFCETQGDTMLHCMSQIMKYHGCRAQMRDRNKLTGLDERYDLVVDANDVILEKVGILLDDTAGVNRSQQPVMPAGFQPPKIVVSSWNRKGGDSGSSSETFRLLHAKNITRPQMKFQDKVDNSNTPFTPKIFIKPNAVKSLPSYFTDKHIRKERPEDLDVPAALADFIHQQRTQEHVEDMFAHPYQYELDHLVFPENQLSKPEPQMYKPLAETKCSFIDNLEDLVAVNEKLTKTSEFAVDLEHHSYRSFLGITCLMQISTREEDFIIDTLELRSEMYILNEAFTDPHIVKVFHGADSDIEWLQKDLGLYIVNMFDTHQASRVLNLGRNSLDYLLKHFCSVDSDKRYQLADWRIRPLPEEMLHYARADTHYLLYVYDRLRVDLWELGNRMPALLQMVWHKSKEISLKKYMKPLFTENSYMDLLRKQKKAFNTQQLAAFRLLYGWRDKLARQEDESTGYVLPNHMMIKISEILPKEPQGIIACCNPVPPLVRQQVNELHLLVQQAREMPLLKAEILADKKKVLTPAKKPQMSLFGPHDTSRVTESEFPSSSPKELPTKPGILFSDEEQMEDVNTKNISYLVASAKITLFEDKDTVNDPGHLSVAQKKAYIIADSFQNPFRMYLPSAEIHISKNAKFDPSTKIYEIRNRWKLQSMDQQQKELEAKKKEKEEAKAAAEERKKVKLSYQESLQNVSTVRQQASESMNTGAKKRERVESVTGESTPKPRKKMMKAAEKQQQQQQEMEECTPPAVFKPFDYSQSDFKVFAGAKVKDGKQFDPNRQGQEPRKKKNAKGQKSNACAGNRSMSFFEGKSERGFRRNWPKR</sequence>
<evidence type="ECO:0000313" key="1">
    <source>
        <dbReference type="EMBL" id="KAJ8016583.1"/>
    </source>
</evidence>
<keyword evidence="2" id="KW-1185">Reference proteome</keyword>
<evidence type="ECO:0000313" key="2">
    <source>
        <dbReference type="Proteomes" id="UP001157502"/>
    </source>
</evidence>
<accession>A0ACC2HM87</accession>
<gene>
    <name evidence="1" type="ORF">DPEC_G00008740</name>
</gene>
<reference evidence="1" key="1">
    <citation type="submission" date="2021-05" db="EMBL/GenBank/DDBJ databases">
        <authorList>
            <person name="Pan Q."/>
            <person name="Jouanno E."/>
            <person name="Zahm M."/>
            <person name="Klopp C."/>
            <person name="Cabau C."/>
            <person name="Louis A."/>
            <person name="Berthelot C."/>
            <person name="Parey E."/>
            <person name="Roest Crollius H."/>
            <person name="Montfort J."/>
            <person name="Robinson-Rechavi M."/>
            <person name="Bouchez O."/>
            <person name="Lampietro C."/>
            <person name="Lopez Roques C."/>
            <person name="Donnadieu C."/>
            <person name="Postlethwait J."/>
            <person name="Bobe J."/>
            <person name="Dillon D."/>
            <person name="Chandos A."/>
            <person name="von Hippel F."/>
            <person name="Guiguen Y."/>
        </authorList>
    </citation>
    <scope>NUCLEOTIDE SEQUENCE</scope>
    <source>
        <strain evidence="1">YG-Jan2019</strain>
    </source>
</reference>
<comment type="caution">
    <text evidence="1">The sequence shown here is derived from an EMBL/GenBank/DDBJ whole genome shotgun (WGS) entry which is preliminary data.</text>
</comment>
<dbReference type="EMBL" id="CM055728">
    <property type="protein sequence ID" value="KAJ8016583.1"/>
    <property type="molecule type" value="Genomic_DNA"/>
</dbReference>
<organism evidence="1 2">
    <name type="scientific">Dallia pectoralis</name>
    <name type="common">Alaska blackfish</name>
    <dbReference type="NCBI Taxonomy" id="75939"/>
    <lineage>
        <taxon>Eukaryota</taxon>
        <taxon>Metazoa</taxon>
        <taxon>Chordata</taxon>
        <taxon>Craniata</taxon>
        <taxon>Vertebrata</taxon>
        <taxon>Euteleostomi</taxon>
        <taxon>Actinopterygii</taxon>
        <taxon>Neopterygii</taxon>
        <taxon>Teleostei</taxon>
        <taxon>Protacanthopterygii</taxon>
        <taxon>Esociformes</taxon>
        <taxon>Umbridae</taxon>
        <taxon>Dallia</taxon>
    </lineage>
</organism>
<name>A0ACC2HM87_DALPE</name>
<protein>
    <submittedName>
        <fullName evidence="1">Uncharacterized protein</fullName>
    </submittedName>
</protein>
<proteinExistence type="predicted"/>